<evidence type="ECO:0000313" key="3">
    <source>
        <dbReference type="Proteomes" id="UP000178656"/>
    </source>
</evidence>
<accession>A0A1F5T8J7</accession>
<organism evidence="2 3">
    <name type="scientific">Candidatus Falkowbacteria bacterium RIFOXYC2_FULL_48_21</name>
    <dbReference type="NCBI Taxonomy" id="1798005"/>
    <lineage>
        <taxon>Bacteria</taxon>
        <taxon>Candidatus Falkowiibacteriota</taxon>
    </lineage>
</organism>
<evidence type="ECO:0000313" key="2">
    <source>
        <dbReference type="EMBL" id="OGF35026.1"/>
    </source>
</evidence>
<feature type="transmembrane region" description="Helical" evidence="1">
    <location>
        <begin position="262"/>
        <end position="293"/>
    </location>
</feature>
<keyword evidence="1" id="KW-0472">Membrane</keyword>
<sequence length="338" mass="38332">MESFYRLILKKAFWLTWKNRWLWVLGFFAAIIGNGGVYEALIRGFNNISEGRSVFNTFQEYVQSGIFGMLSWAKLDALWQSDSSAFGVTIFTLLTILCVLAVMITLGVIGQGAVISGVIGLDEKEPMKLKSSFRMGVDRFWPVLEINVITKVILLGFLLMIAYFASLIVSSVSAVNIFVYVLSFIIFLILGIVIYFLTIYGTAYVILRRKSVREALWSAWHLFRRHVLLNLEMGLILFILNVVTATLFFAGCFVLLSPLFVLYFLFLVAGSEVVVSILMAVMVLLFVVMMLLVGSWWSTFQLGVWALLFEKLELSGGKSKVLRLYEHFLKLIKPSRIK</sequence>
<feature type="transmembrane region" description="Helical" evidence="1">
    <location>
        <begin position="228"/>
        <end position="256"/>
    </location>
</feature>
<keyword evidence="1" id="KW-1133">Transmembrane helix</keyword>
<name>A0A1F5T8J7_9BACT</name>
<feature type="transmembrane region" description="Helical" evidence="1">
    <location>
        <begin position="177"/>
        <end position="207"/>
    </location>
</feature>
<dbReference type="EMBL" id="MFGM01000064">
    <property type="protein sequence ID" value="OGF35026.1"/>
    <property type="molecule type" value="Genomic_DNA"/>
</dbReference>
<feature type="transmembrane region" description="Helical" evidence="1">
    <location>
        <begin position="21"/>
        <end position="42"/>
    </location>
</feature>
<dbReference type="AlphaFoldDB" id="A0A1F5T8J7"/>
<gene>
    <name evidence="2" type="ORF">A2482_03860</name>
</gene>
<evidence type="ECO:0000256" key="1">
    <source>
        <dbReference type="SAM" id="Phobius"/>
    </source>
</evidence>
<evidence type="ECO:0008006" key="4">
    <source>
        <dbReference type="Google" id="ProtNLM"/>
    </source>
</evidence>
<feature type="transmembrane region" description="Helical" evidence="1">
    <location>
        <begin position="140"/>
        <end position="165"/>
    </location>
</feature>
<keyword evidence="1" id="KW-0812">Transmembrane</keyword>
<dbReference type="Proteomes" id="UP000178656">
    <property type="component" value="Unassembled WGS sequence"/>
</dbReference>
<feature type="transmembrane region" description="Helical" evidence="1">
    <location>
        <begin position="86"/>
        <end position="119"/>
    </location>
</feature>
<proteinExistence type="predicted"/>
<comment type="caution">
    <text evidence="2">The sequence shown here is derived from an EMBL/GenBank/DDBJ whole genome shotgun (WGS) entry which is preliminary data.</text>
</comment>
<reference evidence="2 3" key="1">
    <citation type="journal article" date="2016" name="Nat. Commun.">
        <title>Thousands of microbial genomes shed light on interconnected biogeochemical processes in an aquifer system.</title>
        <authorList>
            <person name="Anantharaman K."/>
            <person name="Brown C.T."/>
            <person name="Hug L.A."/>
            <person name="Sharon I."/>
            <person name="Castelle C.J."/>
            <person name="Probst A.J."/>
            <person name="Thomas B.C."/>
            <person name="Singh A."/>
            <person name="Wilkins M.J."/>
            <person name="Karaoz U."/>
            <person name="Brodie E.L."/>
            <person name="Williams K.H."/>
            <person name="Hubbard S.S."/>
            <person name="Banfield J.F."/>
        </authorList>
    </citation>
    <scope>NUCLEOTIDE SEQUENCE [LARGE SCALE GENOMIC DNA]</scope>
</reference>
<protein>
    <recommendedName>
        <fullName evidence="4">Glycerophosphoryl diester phosphodiesterase membrane domain-containing protein</fullName>
    </recommendedName>
</protein>